<evidence type="ECO:0000313" key="1">
    <source>
        <dbReference type="EMBL" id="EMJ90909.1"/>
    </source>
</evidence>
<proteinExistence type="predicted"/>
<dbReference type="Proteomes" id="UP000011988">
    <property type="component" value="Unassembled WGS sequence"/>
</dbReference>
<dbReference type="EMBL" id="ANIK01000116">
    <property type="protein sequence ID" value="EMJ90909.1"/>
    <property type="molecule type" value="Genomic_DNA"/>
</dbReference>
<comment type="caution">
    <text evidence="1">The sequence shown here is derived from an EMBL/GenBank/DDBJ whole genome shotgun (WGS) entry which is preliminary data.</text>
</comment>
<evidence type="ECO:0000313" key="2">
    <source>
        <dbReference type="Proteomes" id="UP000011988"/>
    </source>
</evidence>
<protein>
    <submittedName>
        <fullName evidence="1">Uncharacterized protein</fullName>
    </submittedName>
</protein>
<accession>M6CGP6</accession>
<sequence>MSSSVENLGEWKLKRGAFNSSLSELGETLSMESQHTIDFGFVR</sequence>
<dbReference type="AlphaFoldDB" id="M6CGP6"/>
<name>M6CGP6_9LEPT</name>
<organism evidence="1 2">
    <name type="scientific">Leptospira alstonii serovar Sichuan str. 79601</name>
    <dbReference type="NCBI Taxonomy" id="1218565"/>
    <lineage>
        <taxon>Bacteria</taxon>
        <taxon>Pseudomonadati</taxon>
        <taxon>Spirochaetota</taxon>
        <taxon>Spirochaetia</taxon>
        <taxon>Leptospirales</taxon>
        <taxon>Leptospiraceae</taxon>
        <taxon>Leptospira</taxon>
    </lineage>
</organism>
<gene>
    <name evidence="1" type="ORF">LEP1GSC194_1317</name>
</gene>
<reference evidence="1 2" key="1">
    <citation type="submission" date="2013-01" db="EMBL/GenBank/DDBJ databases">
        <authorList>
            <person name="Harkins D.M."/>
            <person name="Durkin A.S."/>
            <person name="Brinkac L.M."/>
            <person name="Haft D.H."/>
            <person name="Selengut J.D."/>
            <person name="Sanka R."/>
            <person name="DePew J."/>
            <person name="Purushe J."/>
            <person name="Galloway R.L."/>
            <person name="Vinetz J.M."/>
            <person name="Sutton G.G."/>
            <person name="Nierman W.C."/>
            <person name="Fouts D.E."/>
        </authorList>
    </citation>
    <scope>NUCLEOTIDE SEQUENCE [LARGE SCALE GENOMIC DNA]</scope>
    <source>
        <strain evidence="1 2">79601</strain>
    </source>
</reference>